<reference evidence="2" key="1">
    <citation type="submission" date="2022-07" db="EMBL/GenBank/DDBJ databases">
        <title>Genome Sequence of Leucocoprinus birnbaumii.</title>
        <authorList>
            <person name="Buettner E."/>
        </authorList>
    </citation>
    <scope>NUCLEOTIDE SEQUENCE</scope>
    <source>
        <strain evidence="2">VT141</strain>
    </source>
</reference>
<feature type="region of interest" description="Disordered" evidence="1">
    <location>
        <begin position="85"/>
        <end position="107"/>
    </location>
</feature>
<evidence type="ECO:0000313" key="3">
    <source>
        <dbReference type="Proteomes" id="UP001213000"/>
    </source>
</evidence>
<keyword evidence="3" id="KW-1185">Reference proteome</keyword>
<feature type="compositionally biased region" description="Basic and acidic residues" evidence="1">
    <location>
        <begin position="87"/>
        <end position="99"/>
    </location>
</feature>
<name>A0AAD5VQR9_9AGAR</name>
<evidence type="ECO:0000256" key="1">
    <source>
        <dbReference type="SAM" id="MobiDB-lite"/>
    </source>
</evidence>
<dbReference type="Proteomes" id="UP001213000">
    <property type="component" value="Unassembled WGS sequence"/>
</dbReference>
<gene>
    <name evidence="2" type="ORF">NP233_g6610</name>
</gene>
<feature type="region of interest" description="Disordered" evidence="1">
    <location>
        <begin position="394"/>
        <end position="570"/>
    </location>
</feature>
<dbReference type="AlphaFoldDB" id="A0AAD5VQR9"/>
<feature type="compositionally biased region" description="Polar residues" evidence="1">
    <location>
        <begin position="441"/>
        <end position="463"/>
    </location>
</feature>
<feature type="compositionally biased region" description="Pro residues" evidence="1">
    <location>
        <begin position="418"/>
        <end position="432"/>
    </location>
</feature>
<evidence type="ECO:0000313" key="2">
    <source>
        <dbReference type="EMBL" id="KAJ3567071.1"/>
    </source>
</evidence>
<comment type="caution">
    <text evidence="2">The sequence shown here is derived from an EMBL/GenBank/DDBJ whole genome shotgun (WGS) entry which is preliminary data.</text>
</comment>
<sequence>MGRKSANGKPALNDAQVIVLKGLGNEALTARSAIKGGTSPHSTLREWVNSVALPSFNSLYKMPASDYEEWQIYLWFRNYCQRKSAKSNKESEGKREKGSSDNSSGRLKSVRALVTEKHHNEIHAAATASHDGTGLFVKHWNDAVSAQMSKITDSERDNLKKIIETEEESRKSPPAKASIIAEQDAFTGRVTQRVRELLGWERKQFGDAACFLAVTYRDKNNTVQEFRCMISNQPQSLKFYEPFVTHYDQEMGNELAMVSGRVLPRHEVHSLPFIDELPDGVIVLSKEVRLEGFTIIELREMVDLFLRKLWEKSHTDCTADTFPLKDLDNREKWTSLFQKLSAVTSFSTLNSSVMSNASVFKFLEAVSLPDHGISFKPPSNDGLIADTLNVQQLPSTPLGCSPSPDHTRAVESEAMSPQPIPAPLPDFPPHRPAQPEVQPPLNHSNSGPSHTCNDTEAAVSTTPPSSPGRNIGLPRSPAFSIQPDARSANQARPSNSAEAESAVPDLDPRITPSTESANELLPTSLPNSPFRTLSDASNTPPKLPAKSPAWEEKAITSSSTSRTPGSCLEF</sequence>
<feature type="compositionally biased region" description="Polar residues" evidence="1">
    <location>
        <begin position="487"/>
        <end position="498"/>
    </location>
</feature>
<dbReference type="EMBL" id="JANIEX010000439">
    <property type="protein sequence ID" value="KAJ3567071.1"/>
    <property type="molecule type" value="Genomic_DNA"/>
</dbReference>
<accession>A0AAD5VQR9</accession>
<proteinExistence type="predicted"/>
<protein>
    <submittedName>
        <fullName evidence="2">Uncharacterized protein</fullName>
    </submittedName>
</protein>
<feature type="compositionally biased region" description="Polar residues" evidence="1">
    <location>
        <begin position="555"/>
        <end position="564"/>
    </location>
</feature>
<feature type="compositionally biased region" description="Polar residues" evidence="1">
    <location>
        <begin position="524"/>
        <end position="540"/>
    </location>
</feature>
<organism evidence="2 3">
    <name type="scientific">Leucocoprinus birnbaumii</name>
    <dbReference type="NCBI Taxonomy" id="56174"/>
    <lineage>
        <taxon>Eukaryota</taxon>
        <taxon>Fungi</taxon>
        <taxon>Dikarya</taxon>
        <taxon>Basidiomycota</taxon>
        <taxon>Agaricomycotina</taxon>
        <taxon>Agaricomycetes</taxon>
        <taxon>Agaricomycetidae</taxon>
        <taxon>Agaricales</taxon>
        <taxon>Agaricineae</taxon>
        <taxon>Agaricaceae</taxon>
        <taxon>Leucocoprinus</taxon>
    </lineage>
</organism>